<evidence type="ECO:0000259" key="2">
    <source>
        <dbReference type="Pfam" id="PF07885"/>
    </source>
</evidence>
<gene>
    <name evidence="3" type="ORF">C8D95_104298</name>
</gene>
<comment type="caution">
    <text evidence="3">The sequence shown here is derived from an EMBL/GenBank/DDBJ whole genome shotgun (WGS) entry which is preliminary data.</text>
</comment>
<feature type="domain" description="Potassium channel" evidence="2">
    <location>
        <begin position="61"/>
        <end position="133"/>
    </location>
</feature>
<dbReference type="SUPFAM" id="SSF81324">
    <property type="entry name" value="Voltage-gated potassium channels"/>
    <property type="match status" value="1"/>
</dbReference>
<proteinExistence type="predicted"/>
<keyword evidence="1" id="KW-1133">Transmembrane helix</keyword>
<evidence type="ECO:0000256" key="1">
    <source>
        <dbReference type="SAM" id="Phobius"/>
    </source>
</evidence>
<dbReference type="RefSeq" id="WP_109759300.1">
    <property type="nucleotide sequence ID" value="NZ_CP034588.1"/>
</dbReference>
<dbReference type="Proteomes" id="UP000245390">
    <property type="component" value="Unassembled WGS sequence"/>
</dbReference>
<protein>
    <submittedName>
        <fullName evidence="3">Ion channel</fullName>
    </submittedName>
</protein>
<evidence type="ECO:0000313" key="4">
    <source>
        <dbReference type="Proteomes" id="UP000245390"/>
    </source>
</evidence>
<keyword evidence="1" id="KW-0812">Transmembrane</keyword>
<feature type="transmembrane region" description="Helical" evidence="1">
    <location>
        <begin position="84"/>
        <end position="102"/>
    </location>
</feature>
<dbReference type="OrthoDB" id="2974133at2"/>
<feature type="transmembrane region" description="Helical" evidence="1">
    <location>
        <begin position="5"/>
        <end position="26"/>
    </location>
</feature>
<name>A0A316G8T4_9RHOB</name>
<dbReference type="Gene3D" id="1.10.287.70">
    <property type="match status" value="1"/>
</dbReference>
<accession>A0A316G8T4</accession>
<dbReference type="EMBL" id="QGGV01000004">
    <property type="protein sequence ID" value="PWK56625.1"/>
    <property type="molecule type" value="Genomic_DNA"/>
</dbReference>
<keyword evidence="4" id="KW-1185">Reference proteome</keyword>
<dbReference type="Pfam" id="PF07885">
    <property type="entry name" value="Ion_trans_2"/>
    <property type="match status" value="1"/>
</dbReference>
<keyword evidence="1" id="KW-0472">Membrane</keyword>
<feature type="transmembrane region" description="Helical" evidence="1">
    <location>
        <begin position="46"/>
        <end position="72"/>
    </location>
</feature>
<organism evidence="3 4">
    <name type="scientific">Silicimonas algicola</name>
    <dbReference type="NCBI Taxonomy" id="1826607"/>
    <lineage>
        <taxon>Bacteria</taxon>
        <taxon>Pseudomonadati</taxon>
        <taxon>Pseudomonadota</taxon>
        <taxon>Alphaproteobacteria</taxon>
        <taxon>Rhodobacterales</taxon>
        <taxon>Paracoccaceae</taxon>
    </lineage>
</organism>
<feature type="transmembrane region" description="Helical" evidence="1">
    <location>
        <begin position="108"/>
        <end position="129"/>
    </location>
</feature>
<sequence>MLTQLVLGSLIIFLTVVLAAVSWWGLEQVLLRLHPWAVRPPHGPKLIVVLTLALIWTLGMMTLSVWVWALALHALHVFTSFEESIYFSLVAFTTLGFGDILLPVEWRLLGGMAAANGLLMFGLLTAIMVETLRDTRQKQRNPRP</sequence>
<evidence type="ECO:0000313" key="3">
    <source>
        <dbReference type="EMBL" id="PWK56625.1"/>
    </source>
</evidence>
<reference evidence="3 4" key="1">
    <citation type="submission" date="2018-05" db="EMBL/GenBank/DDBJ databases">
        <title>Genomic Encyclopedia of Type Strains, Phase IV (KMG-IV): sequencing the most valuable type-strain genomes for metagenomic binning, comparative biology and taxonomic classification.</title>
        <authorList>
            <person name="Goeker M."/>
        </authorList>
    </citation>
    <scope>NUCLEOTIDE SEQUENCE [LARGE SCALE GENOMIC DNA]</scope>
    <source>
        <strain evidence="3 4">DSM 103371</strain>
    </source>
</reference>
<dbReference type="InterPro" id="IPR013099">
    <property type="entry name" value="K_chnl_dom"/>
</dbReference>
<dbReference type="KEGG" id="salo:EF888_00170"/>
<dbReference type="AlphaFoldDB" id="A0A316G8T4"/>